<comment type="caution">
    <text evidence="3">The sequence shown here is derived from an EMBL/GenBank/DDBJ whole genome shotgun (WGS) entry which is preliminary data.</text>
</comment>
<proteinExistence type="inferred from homology"/>
<keyword evidence="1" id="KW-0333">Golgi apparatus</keyword>
<accession>A0A820LL22</accession>
<dbReference type="Proteomes" id="UP000663881">
    <property type="component" value="Unassembled WGS sequence"/>
</dbReference>
<comment type="subcellular location">
    <subcellularLocation>
        <location evidence="1">Golgi apparatus</location>
        <location evidence="1">Golgi stack membrane</location>
        <topology evidence="1">Single-pass type II membrane protein</topology>
    </subcellularLocation>
</comment>
<keyword evidence="1" id="KW-0812">Transmembrane</keyword>
<comment type="similarity">
    <text evidence="1">Belongs to the glycosyltransferase 10 family.</text>
</comment>
<organism evidence="3 4">
    <name type="scientific">Adineta steineri</name>
    <dbReference type="NCBI Taxonomy" id="433720"/>
    <lineage>
        <taxon>Eukaryota</taxon>
        <taxon>Metazoa</taxon>
        <taxon>Spiralia</taxon>
        <taxon>Gnathifera</taxon>
        <taxon>Rotifera</taxon>
        <taxon>Eurotatoria</taxon>
        <taxon>Bdelloidea</taxon>
        <taxon>Adinetida</taxon>
        <taxon>Adinetidae</taxon>
        <taxon>Adineta</taxon>
    </lineage>
</organism>
<dbReference type="GO" id="GO:0032580">
    <property type="term" value="C:Golgi cisterna membrane"/>
    <property type="evidence" value="ECO:0007669"/>
    <property type="project" value="UniProtKB-SubCell"/>
</dbReference>
<name>A0A820LL22_9BILA</name>
<dbReference type="GO" id="GO:0016757">
    <property type="term" value="F:glycosyltransferase activity"/>
    <property type="evidence" value="ECO:0007669"/>
    <property type="project" value="UniProtKB-UniRule"/>
</dbReference>
<feature type="domain" description="Fucosyltransferase C-terminal" evidence="2">
    <location>
        <begin position="3"/>
        <end position="61"/>
    </location>
</feature>
<gene>
    <name evidence="3" type="ORF">OKA104_LOCUS49212</name>
</gene>
<dbReference type="Pfam" id="PF00852">
    <property type="entry name" value="Glyco_transf_10"/>
    <property type="match status" value="1"/>
</dbReference>
<evidence type="ECO:0000313" key="4">
    <source>
        <dbReference type="Proteomes" id="UP000663881"/>
    </source>
</evidence>
<feature type="non-terminal residue" evidence="3">
    <location>
        <position position="61"/>
    </location>
</feature>
<evidence type="ECO:0000259" key="2">
    <source>
        <dbReference type="Pfam" id="PF00852"/>
    </source>
</evidence>
<dbReference type="InterPro" id="IPR055270">
    <property type="entry name" value="Glyco_tran_10_C"/>
</dbReference>
<sequence length="61" mass="7377">MISLAKYLNETRSNKEKYLSYFSWKKDYVWGLGAFFTPFCDLCLRLHLDSKINIIDDIHKW</sequence>
<evidence type="ECO:0000256" key="1">
    <source>
        <dbReference type="RuleBase" id="RU003832"/>
    </source>
</evidence>
<evidence type="ECO:0000313" key="3">
    <source>
        <dbReference type="EMBL" id="CAF4358853.1"/>
    </source>
</evidence>
<dbReference type="EMBL" id="CAJOAY010022595">
    <property type="protein sequence ID" value="CAF4358853.1"/>
    <property type="molecule type" value="Genomic_DNA"/>
</dbReference>
<keyword evidence="1" id="KW-0808">Transferase</keyword>
<dbReference type="AlphaFoldDB" id="A0A820LL22"/>
<keyword evidence="1" id="KW-0472">Membrane</keyword>
<protein>
    <recommendedName>
        <fullName evidence="1">Fucosyltransferase</fullName>
        <ecNumber evidence="1">2.4.1.-</ecNumber>
    </recommendedName>
</protein>
<keyword evidence="1" id="KW-0328">Glycosyltransferase</keyword>
<dbReference type="EC" id="2.4.1.-" evidence="1"/>
<dbReference type="SUPFAM" id="SSF53756">
    <property type="entry name" value="UDP-Glycosyltransferase/glycogen phosphorylase"/>
    <property type="match status" value="1"/>
</dbReference>
<reference evidence="3" key="1">
    <citation type="submission" date="2021-02" db="EMBL/GenBank/DDBJ databases">
        <authorList>
            <person name="Nowell W R."/>
        </authorList>
    </citation>
    <scope>NUCLEOTIDE SEQUENCE</scope>
</reference>